<dbReference type="AlphaFoldDB" id="A0AAD4DQ33"/>
<dbReference type="EMBL" id="JABBWK010000160">
    <property type="protein sequence ID" value="KAG1889118.1"/>
    <property type="molecule type" value="Genomic_DNA"/>
</dbReference>
<protein>
    <submittedName>
        <fullName evidence="2">Uncharacterized protein</fullName>
    </submittedName>
</protein>
<name>A0AAD4DQ33_9AGAM</name>
<evidence type="ECO:0000313" key="2">
    <source>
        <dbReference type="EMBL" id="KAG1889118.1"/>
    </source>
</evidence>
<feature type="region of interest" description="Disordered" evidence="1">
    <location>
        <begin position="58"/>
        <end position="105"/>
    </location>
</feature>
<reference evidence="2" key="1">
    <citation type="journal article" date="2020" name="New Phytol.">
        <title>Comparative genomics reveals dynamic genome evolution in host specialist ectomycorrhizal fungi.</title>
        <authorList>
            <person name="Lofgren L.A."/>
            <person name="Nguyen N.H."/>
            <person name="Vilgalys R."/>
            <person name="Ruytinx J."/>
            <person name="Liao H.L."/>
            <person name="Branco S."/>
            <person name="Kuo A."/>
            <person name="LaButti K."/>
            <person name="Lipzen A."/>
            <person name="Andreopoulos W."/>
            <person name="Pangilinan J."/>
            <person name="Riley R."/>
            <person name="Hundley H."/>
            <person name="Na H."/>
            <person name="Barry K."/>
            <person name="Grigoriev I.V."/>
            <person name="Stajich J.E."/>
            <person name="Kennedy P.G."/>
        </authorList>
    </citation>
    <scope>NUCLEOTIDE SEQUENCE</scope>
    <source>
        <strain evidence="2">FC203</strain>
    </source>
</reference>
<proteinExistence type="predicted"/>
<feature type="region of interest" description="Disordered" evidence="1">
    <location>
        <begin position="1"/>
        <end position="23"/>
    </location>
</feature>
<evidence type="ECO:0000256" key="1">
    <source>
        <dbReference type="SAM" id="MobiDB-lite"/>
    </source>
</evidence>
<gene>
    <name evidence="2" type="ORF">F5891DRAFT_987431</name>
</gene>
<organism evidence="2 3">
    <name type="scientific">Suillus fuscotomentosus</name>
    <dbReference type="NCBI Taxonomy" id="1912939"/>
    <lineage>
        <taxon>Eukaryota</taxon>
        <taxon>Fungi</taxon>
        <taxon>Dikarya</taxon>
        <taxon>Basidiomycota</taxon>
        <taxon>Agaricomycotina</taxon>
        <taxon>Agaricomycetes</taxon>
        <taxon>Agaricomycetidae</taxon>
        <taxon>Boletales</taxon>
        <taxon>Suillineae</taxon>
        <taxon>Suillaceae</taxon>
        <taxon>Suillus</taxon>
    </lineage>
</organism>
<evidence type="ECO:0000313" key="3">
    <source>
        <dbReference type="Proteomes" id="UP001195769"/>
    </source>
</evidence>
<dbReference type="Proteomes" id="UP001195769">
    <property type="component" value="Unassembled WGS sequence"/>
</dbReference>
<sequence length="105" mass="11182">MARTPRSVSTSALPTTSPPAAAPTTIMARLVNLVPWRSDHAGTPVVDVPFAQGRHRYAAADAPGSEHSLIRDEDYHGSPTPDPNSQQQQQVDAGEHGGGRSRRCC</sequence>
<dbReference type="RefSeq" id="XP_041217437.1">
    <property type="nucleotide sequence ID" value="XM_041377905.1"/>
</dbReference>
<comment type="caution">
    <text evidence="2">The sequence shown here is derived from an EMBL/GenBank/DDBJ whole genome shotgun (WGS) entry which is preliminary data.</text>
</comment>
<accession>A0AAD4DQ33</accession>
<dbReference type="GeneID" id="64672203"/>
<keyword evidence="3" id="KW-1185">Reference proteome</keyword>